<reference evidence="1" key="1">
    <citation type="journal article" date="2020" name="Stud. Mycol.">
        <title>101 Dothideomycetes genomes: a test case for predicting lifestyles and emergence of pathogens.</title>
        <authorList>
            <person name="Haridas S."/>
            <person name="Albert R."/>
            <person name="Binder M."/>
            <person name="Bloem J."/>
            <person name="Labutti K."/>
            <person name="Salamov A."/>
            <person name="Andreopoulos B."/>
            <person name="Baker S."/>
            <person name="Barry K."/>
            <person name="Bills G."/>
            <person name="Bluhm B."/>
            <person name="Cannon C."/>
            <person name="Castanera R."/>
            <person name="Culley D."/>
            <person name="Daum C."/>
            <person name="Ezra D."/>
            <person name="Gonzalez J."/>
            <person name="Henrissat B."/>
            <person name="Kuo A."/>
            <person name="Liang C."/>
            <person name="Lipzen A."/>
            <person name="Lutzoni F."/>
            <person name="Magnuson J."/>
            <person name="Mondo S."/>
            <person name="Nolan M."/>
            <person name="Ohm R."/>
            <person name="Pangilinan J."/>
            <person name="Park H.-J."/>
            <person name="Ramirez L."/>
            <person name="Alfaro M."/>
            <person name="Sun H."/>
            <person name="Tritt A."/>
            <person name="Yoshinaga Y."/>
            <person name="Zwiers L.-H."/>
            <person name="Turgeon B."/>
            <person name="Goodwin S."/>
            <person name="Spatafora J."/>
            <person name="Crous P."/>
            <person name="Grigoriev I."/>
        </authorList>
    </citation>
    <scope>NUCLEOTIDE SEQUENCE</scope>
    <source>
        <strain evidence="1">ATCC 200398</strain>
    </source>
</reference>
<accession>A0ACB6RAM7</accession>
<comment type="caution">
    <text evidence="1">The sequence shown here is derived from an EMBL/GenBank/DDBJ whole genome shotgun (WGS) entry which is preliminary data.</text>
</comment>
<name>A0ACB6RAM7_9PLEO</name>
<evidence type="ECO:0000313" key="1">
    <source>
        <dbReference type="EMBL" id="KAF2476236.1"/>
    </source>
</evidence>
<protein>
    <submittedName>
        <fullName evidence="1">15-hydroxyprostaglandin dehydrogenase</fullName>
    </submittedName>
</protein>
<dbReference type="Proteomes" id="UP000799755">
    <property type="component" value="Unassembled WGS sequence"/>
</dbReference>
<proteinExistence type="predicted"/>
<sequence length="254" mass="27408">MASSERVVIVTGGNSGMGTALARDLVKQGWKVAIADIKENVEVAKELGDGASFYKCNVADYDSQAAMFQSVWDRYGQIDALCANAGIVDKSSIYILDHRGSDKIPPKPDLVCTDVDYKGVVYGTQLAIYFMRKNKFPGGKIIATGSVAAIVVNFVRATAPILKDKDNISINCVCPGIVHTSIIPQAMIDAVSPECLTPQATIVAAYERCLEDGSIFGKVIECSADKLFFLETPSLANGRISKRAVTVWDPLFKM</sequence>
<evidence type="ECO:0000313" key="2">
    <source>
        <dbReference type="Proteomes" id="UP000799755"/>
    </source>
</evidence>
<gene>
    <name evidence="1" type="ORF">BDR25DRAFT_252115</name>
</gene>
<keyword evidence="2" id="KW-1185">Reference proteome</keyword>
<organism evidence="1 2">
    <name type="scientific">Lindgomyces ingoldianus</name>
    <dbReference type="NCBI Taxonomy" id="673940"/>
    <lineage>
        <taxon>Eukaryota</taxon>
        <taxon>Fungi</taxon>
        <taxon>Dikarya</taxon>
        <taxon>Ascomycota</taxon>
        <taxon>Pezizomycotina</taxon>
        <taxon>Dothideomycetes</taxon>
        <taxon>Pleosporomycetidae</taxon>
        <taxon>Pleosporales</taxon>
        <taxon>Lindgomycetaceae</taxon>
        <taxon>Lindgomyces</taxon>
    </lineage>
</organism>
<dbReference type="EMBL" id="MU003494">
    <property type="protein sequence ID" value="KAF2476236.1"/>
    <property type="molecule type" value="Genomic_DNA"/>
</dbReference>